<dbReference type="GO" id="GO:0016209">
    <property type="term" value="F:antioxidant activity"/>
    <property type="evidence" value="ECO:0007669"/>
    <property type="project" value="InterPro"/>
</dbReference>
<accession>A0A3B0SV58</accession>
<dbReference type="EMBL" id="UOEK01000653">
    <property type="protein sequence ID" value="VAW09785.1"/>
    <property type="molecule type" value="Genomic_DNA"/>
</dbReference>
<reference evidence="2" key="1">
    <citation type="submission" date="2018-06" db="EMBL/GenBank/DDBJ databases">
        <authorList>
            <person name="Zhirakovskaya E."/>
        </authorList>
    </citation>
    <scope>NUCLEOTIDE SEQUENCE</scope>
</reference>
<dbReference type="GO" id="GO:0016491">
    <property type="term" value="F:oxidoreductase activity"/>
    <property type="evidence" value="ECO:0007669"/>
    <property type="project" value="InterPro"/>
</dbReference>
<evidence type="ECO:0000313" key="2">
    <source>
        <dbReference type="EMBL" id="VAW09785.1"/>
    </source>
</evidence>
<dbReference type="Gene3D" id="3.40.30.10">
    <property type="entry name" value="Glutaredoxin"/>
    <property type="match status" value="1"/>
</dbReference>
<dbReference type="SUPFAM" id="SSF52833">
    <property type="entry name" value="Thioredoxin-like"/>
    <property type="match status" value="1"/>
</dbReference>
<name>A0A3B0SV58_9ZZZZ</name>
<feature type="domain" description="Alkyl hydroperoxide reductase subunit C/ Thiol specific antioxidant" evidence="1">
    <location>
        <begin position="9"/>
        <end position="93"/>
    </location>
</feature>
<dbReference type="InterPro" id="IPR000866">
    <property type="entry name" value="AhpC/TSA"/>
</dbReference>
<evidence type="ECO:0000259" key="1">
    <source>
        <dbReference type="Pfam" id="PF00578"/>
    </source>
</evidence>
<sequence>MQPLLGRYRVTTVAISKDSVDDAREHRARDGLSFAVLSDPELRVIEKYGLVHRNGFEFVTRFVLGFALGYPIGFKRMAIPTTLLIDEQGVICWIDQAEDYRLRGDAGRIEQALRDVWGWHGVE</sequence>
<protein>
    <recommendedName>
        <fullName evidence="1">Alkyl hydroperoxide reductase subunit C/ Thiol specific antioxidant domain-containing protein</fullName>
    </recommendedName>
</protein>
<dbReference type="Pfam" id="PF00578">
    <property type="entry name" value="AhpC-TSA"/>
    <property type="match status" value="1"/>
</dbReference>
<proteinExistence type="predicted"/>
<dbReference type="InterPro" id="IPR036249">
    <property type="entry name" value="Thioredoxin-like_sf"/>
</dbReference>
<gene>
    <name evidence="2" type="ORF">MNBD_ACTINO02-2178</name>
</gene>
<organism evidence="2">
    <name type="scientific">hydrothermal vent metagenome</name>
    <dbReference type="NCBI Taxonomy" id="652676"/>
    <lineage>
        <taxon>unclassified sequences</taxon>
        <taxon>metagenomes</taxon>
        <taxon>ecological metagenomes</taxon>
    </lineage>
</organism>
<dbReference type="AlphaFoldDB" id="A0A3B0SV58"/>